<evidence type="ECO:0000256" key="4">
    <source>
        <dbReference type="ARBA" id="ARBA00022753"/>
    </source>
</evidence>
<reference evidence="9" key="1">
    <citation type="submission" date="2022-07" db="EMBL/GenBank/DDBJ databases">
        <title>Phylogenomic reconstructions and comparative analyses of Kickxellomycotina fungi.</title>
        <authorList>
            <person name="Reynolds N.K."/>
            <person name="Stajich J.E."/>
            <person name="Barry K."/>
            <person name="Grigoriev I.V."/>
            <person name="Crous P."/>
            <person name="Smith M.E."/>
        </authorList>
    </citation>
    <scope>NUCLEOTIDE SEQUENCE</scope>
    <source>
        <strain evidence="9">NBRC 100468</strain>
    </source>
</reference>
<dbReference type="AlphaFoldDB" id="A0A9W8DMT1"/>
<feature type="compositionally biased region" description="Polar residues" evidence="7">
    <location>
        <begin position="57"/>
        <end position="66"/>
    </location>
</feature>
<keyword evidence="4" id="KW-0967">Endosome</keyword>
<evidence type="ECO:0000256" key="2">
    <source>
        <dbReference type="ARBA" id="ARBA00007617"/>
    </source>
</evidence>
<keyword evidence="6" id="KW-0175">Coiled coil</keyword>
<evidence type="ECO:0000256" key="1">
    <source>
        <dbReference type="ARBA" id="ARBA00004177"/>
    </source>
</evidence>
<dbReference type="EMBL" id="JANBPU010000696">
    <property type="protein sequence ID" value="KAJ1909740.1"/>
    <property type="molecule type" value="Genomic_DNA"/>
</dbReference>
<proteinExistence type="inferred from homology"/>
<dbReference type="GO" id="GO:0043162">
    <property type="term" value="P:ubiquitin-dependent protein catabolic process via the multivesicular body sorting pathway"/>
    <property type="evidence" value="ECO:0007669"/>
    <property type="project" value="TreeGrafter"/>
</dbReference>
<dbReference type="OrthoDB" id="10260857at2759"/>
<organism evidence="9 10">
    <name type="scientific">Mycoemilia scoparia</name>
    <dbReference type="NCBI Taxonomy" id="417184"/>
    <lineage>
        <taxon>Eukaryota</taxon>
        <taxon>Fungi</taxon>
        <taxon>Fungi incertae sedis</taxon>
        <taxon>Zoopagomycota</taxon>
        <taxon>Kickxellomycotina</taxon>
        <taxon>Kickxellomycetes</taxon>
        <taxon>Kickxellales</taxon>
        <taxon>Kickxellaceae</taxon>
        <taxon>Mycoemilia</taxon>
    </lineage>
</organism>
<evidence type="ECO:0000256" key="5">
    <source>
        <dbReference type="ARBA" id="ARBA00022927"/>
    </source>
</evidence>
<dbReference type="GO" id="GO:0006612">
    <property type="term" value="P:protein targeting to membrane"/>
    <property type="evidence" value="ECO:0007669"/>
    <property type="project" value="TreeGrafter"/>
</dbReference>
<evidence type="ECO:0000259" key="8">
    <source>
        <dbReference type="Pfam" id="PF07200"/>
    </source>
</evidence>
<dbReference type="InterPro" id="IPR009851">
    <property type="entry name" value="Mod_r"/>
</dbReference>
<dbReference type="Proteomes" id="UP001150538">
    <property type="component" value="Unassembled WGS sequence"/>
</dbReference>
<dbReference type="PANTHER" id="PTHR13678">
    <property type="entry name" value="VACUOLAR PROTEIN SORTING-ASSOCIATED PROTEIN 37"/>
    <property type="match status" value="1"/>
</dbReference>
<dbReference type="Pfam" id="PF07200">
    <property type="entry name" value="Mod_r"/>
    <property type="match status" value="1"/>
</dbReference>
<name>A0A9W8DMT1_9FUNG</name>
<protein>
    <recommendedName>
        <fullName evidence="8">VPS37 C-terminal domain-containing protein</fullName>
    </recommendedName>
</protein>
<dbReference type="GO" id="GO:0000813">
    <property type="term" value="C:ESCRT I complex"/>
    <property type="evidence" value="ECO:0007669"/>
    <property type="project" value="UniProtKB-ARBA"/>
</dbReference>
<keyword evidence="10" id="KW-1185">Reference proteome</keyword>
<feature type="domain" description="VPS37 C-terminal" evidence="8">
    <location>
        <begin position="126"/>
        <end position="221"/>
    </location>
</feature>
<feature type="compositionally biased region" description="Low complexity" evidence="7">
    <location>
        <begin position="10"/>
        <end position="22"/>
    </location>
</feature>
<feature type="non-terminal residue" evidence="9">
    <location>
        <position position="222"/>
    </location>
</feature>
<feature type="coiled-coil region" evidence="6">
    <location>
        <begin position="166"/>
        <end position="200"/>
    </location>
</feature>
<evidence type="ECO:0000256" key="7">
    <source>
        <dbReference type="SAM" id="MobiDB-lite"/>
    </source>
</evidence>
<comment type="subcellular location">
    <subcellularLocation>
        <location evidence="1">Endosome</location>
    </subcellularLocation>
</comment>
<gene>
    <name evidence="9" type="ORF">H4219_006351</name>
</gene>
<evidence type="ECO:0000313" key="10">
    <source>
        <dbReference type="Proteomes" id="UP001150538"/>
    </source>
</evidence>
<evidence type="ECO:0000256" key="3">
    <source>
        <dbReference type="ARBA" id="ARBA00022448"/>
    </source>
</evidence>
<feature type="region of interest" description="Disordered" evidence="7">
    <location>
        <begin position="1"/>
        <end position="22"/>
    </location>
</feature>
<comment type="similarity">
    <text evidence="2">Belongs to the VPS37 family.</text>
</comment>
<evidence type="ECO:0000256" key="6">
    <source>
        <dbReference type="SAM" id="Coils"/>
    </source>
</evidence>
<comment type="caution">
    <text evidence="9">The sequence shown here is derived from an EMBL/GenBank/DDBJ whole genome shotgun (WGS) entry which is preliminary data.</text>
</comment>
<evidence type="ECO:0000313" key="9">
    <source>
        <dbReference type="EMBL" id="KAJ1909740.1"/>
    </source>
</evidence>
<feature type="region of interest" description="Disordered" evidence="7">
    <location>
        <begin position="34"/>
        <end position="66"/>
    </location>
</feature>
<sequence length="222" mass="24855">MKGESQYQEPTGTSTPQSVTSSVSYDFSQIGEFASPRNSAELKEETNAGEAAANTNRDQLSSLSRGINSLSFDGPSQIAKPAKTTTLPEFKKNLPEPMNNYNIPDDPAIVQTKLHLLKGKYPTFANKSLTDMKDLLEMSDLFQSHFDGIEQVQSIKLVHSELLAQRHQLAQENITYKEELQKLRQEVTEQETLAESLNTAFSQLVHQQVEALRLYLPGHMLE</sequence>
<dbReference type="PANTHER" id="PTHR13678:SF2">
    <property type="entry name" value="VACUOLAR PROTEIN SORTING-ASSOCIATED PROTEIN 37A"/>
    <property type="match status" value="1"/>
</dbReference>
<dbReference type="GO" id="GO:0006623">
    <property type="term" value="P:protein targeting to vacuole"/>
    <property type="evidence" value="ECO:0007669"/>
    <property type="project" value="TreeGrafter"/>
</dbReference>
<keyword evidence="3" id="KW-0813">Transport</keyword>
<keyword evidence="5" id="KW-0653">Protein transport</keyword>
<accession>A0A9W8DMT1</accession>